<reference evidence="1 2" key="1">
    <citation type="submission" date="2020-02" db="EMBL/GenBank/DDBJ databases">
        <authorList>
            <person name="Ferguson B K."/>
        </authorList>
    </citation>
    <scope>NUCLEOTIDE SEQUENCE [LARGE SCALE GENOMIC DNA]</scope>
</reference>
<evidence type="ECO:0000313" key="1">
    <source>
        <dbReference type="EMBL" id="CAB0008990.1"/>
    </source>
</evidence>
<sequence length="295" mass="33604">MSIQKIDSLTRENYDTWKVLMEALLEKTDGIGYVNGEIVRPGIPVEGGTITPEVRQTAETNATKWDSADRKVRADIILAISPSEIKQVKDCRTSRELWLKLESIYESKGPARKASLLKKLMLHKMQEDHDVRDHISQFFDAVDKLQSMGVDIHPDLLTIMLLYSLPESFENFRCAIETRDDLPTPDNLRNKIIEQADARKEKSFDSNAMVAKKKFNEKKSQQKKGPPQEKFKYKCHKCKARGHRSSECAQKHTARTLEDSFLSIPTEEVSMSTTTSIWCLDSGCSSHMCSKSSKF</sequence>
<dbReference type="Proteomes" id="UP000479000">
    <property type="component" value="Unassembled WGS sequence"/>
</dbReference>
<dbReference type="Pfam" id="PF14223">
    <property type="entry name" value="Retrotran_gag_2"/>
    <property type="match status" value="1"/>
</dbReference>
<name>A0A6H5H5V2_9HEMI</name>
<accession>A0A6H5H5V2</accession>
<feature type="non-terminal residue" evidence="1">
    <location>
        <position position="295"/>
    </location>
</feature>
<dbReference type="EMBL" id="CADCXU010021254">
    <property type="protein sequence ID" value="CAB0008990.1"/>
    <property type="molecule type" value="Genomic_DNA"/>
</dbReference>
<proteinExistence type="predicted"/>
<dbReference type="AlphaFoldDB" id="A0A6H5H5V2"/>
<protein>
    <recommendedName>
        <fullName evidence="3">CCHC-type domain-containing protein</fullName>
    </recommendedName>
</protein>
<evidence type="ECO:0000313" key="2">
    <source>
        <dbReference type="Proteomes" id="UP000479000"/>
    </source>
</evidence>
<dbReference type="PANTHER" id="PTHR47481">
    <property type="match status" value="1"/>
</dbReference>
<evidence type="ECO:0008006" key="3">
    <source>
        <dbReference type="Google" id="ProtNLM"/>
    </source>
</evidence>
<dbReference type="PANTHER" id="PTHR47481:SF14">
    <property type="entry name" value="RETROTRANSPOSON COPIA-LIKE N-TERMINAL DOMAIN-CONTAINING PROTEIN"/>
    <property type="match status" value="1"/>
</dbReference>
<dbReference type="OrthoDB" id="8193254at2759"/>
<keyword evidence="2" id="KW-1185">Reference proteome</keyword>
<organism evidence="1 2">
    <name type="scientific">Nesidiocoris tenuis</name>
    <dbReference type="NCBI Taxonomy" id="355587"/>
    <lineage>
        <taxon>Eukaryota</taxon>
        <taxon>Metazoa</taxon>
        <taxon>Ecdysozoa</taxon>
        <taxon>Arthropoda</taxon>
        <taxon>Hexapoda</taxon>
        <taxon>Insecta</taxon>
        <taxon>Pterygota</taxon>
        <taxon>Neoptera</taxon>
        <taxon>Paraneoptera</taxon>
        <taxon>Hemiptera</taxon>
        <taxon>Heteroptera</taxon>
        <taxon>Panheteroptera</taxon>
        <taxon>Cimicomorpha</taxon>
        <taxon>Miridae</taxon>
        <taxon>Dicyphina</taxon>
        <taxon>Nesidiocoris</taxon>
    </lineage>
</organism>
<gene>
    <name evidence="1" type="ORF">NTEN_LOCUS14186</name>
</gene>